<reference evidence="2" key="2">
    <citation type="journal article" date="2015" name="Fish Shellfish Immunol.">
        <title>Early steps in the European eel (Anguilla anguilla)-Vibrio vulnificus interaction in the gills: Role of the RtxA13 toxin.</title>
        <authorList>
            <person name="Callol A."/>
            <person name="Pajuelo D."/>
            <person name="Ebbesson L."/>
            <person name="Teles M."/>
            <person name="MacKenzie S."/>
            <person name="Amaro C."/>
        </authorList>
    </citation>
    <scope>NUCLEOTIDE SEQUENCE</scope>
</reference>
<name>A0A0E9V5T0_ANGAN</name>
<dbReference type="AlphaFoldDB" id="A0A0E9V5T0"/>
<evidence type="ECO:0000313" key="2">
    <source>
        <dbReference type="EMBL" id="JAH73346.1"/>
    </source>
</evidence>
<reference evidence="2" key="1">
    <citation type="submission" date="2014-11" db="EMBL/GenBank/DDBJ databases">
        <authorList>
            <person name="Amaro Gonzalez C."/>
        </authorList>
    </citation>
    <scope>NUCLEOTIDE SEQUENCE</scope>
</reference>
<organism evidence="2">
    <name type="scientific">Anguilla anguilla</name>
    <name type="common">European freshwater eel</name>
    <name type="synonym">Muraena anguilla</name>
    <dbReference type="NCBI Taxonomy" id="7936"/>
    <lineage>
        <taxon>Eukaryota</taxon>
        <taxon>Metazoa</taxon>
        <taxon>Chordata</taxon>
        <taxon>Craniata</taxon>
        <taxon>Vertebrata</taxon>
        <taxon>Euteleostomi</taxon>
        <taxon>Actinopterygii</taxon>
        <taxon>Neopterygii</taxon>
        <taxon>Teleostei</taxon>
        <taxon>Anguilliformes</taxon>
        <taxon>Anguillidae</taxon>
        <taxon>Anguilla</taxon>
    </lineage>
</organism>
<feature type="region of interest" description="Disordered" evidence="1">
    <location>
        <begin position="1"/>
        <end position="26"/>
    </location>
</feature>
<protein>
    <submittedName>
        <fullName evidence="2">Uncharacterized protein</fullName>
    </submittedName>
</protein>
<accession>A0A0E9V5T0</accession>
<feature type="compositionally biased region" description="Polar residues" evidence="1">
    <location>
        <begin position="7"/>
        <end position="19"/>
    </location>
</feature>
<dbReference type="EMBL" id="GBXM01035231">
    <property type="protein sequence ID" value="JAH73346.1"/>
    <property type="molecule type" value="Transcribed_RNA"/>
</dbReference>
<sequence length="26" mass="2857">MMPAPVRSSSLKHSSTESQVLCHRST</sequence>
<evidence type="ECO:0000256" key="1">
    <source>
        <dbReference type="SAM" id="MobiDB-lite"/>
    </source>
</evidence>
<proteinExistence type="predicted"/>